<evidence type="ECO:0000256" key="6">
    <source>
        <dbReference type="ARBA" id="ARBA00022989"/>
    </source>
</evidence>
<feature type="transmembrane region" description="Helical" evidence="12">
    <location>
        <begin position="413"/>
        <end position="432"/>
    </location>
</feature>
<dbReference type="Proteomes" id="UP001152759">
    <property type="component" value="Chromosome 5"/>
</dbReference>
<keyword evidence="6 12" id="KW-1133">Transmembrane helix</keyword>
<proteinExistence type="inferred from homology"/>
<name>A0A9P0AFQ6_BEMTA</name>
<keyword evidence="8" id="KW-0406">Ion transport</keyword>
<evidence type="ECO:0000256" key="8">
    <source>
        <dbReference type="ARBA" id="ARBA00023065"/>
    </source>
</evidence>
<protein>
    <recommendedName>
        <fullName evidence="15">Sodium-coupled monocarboxylate transporter 1</fullName>
    </recommendedName>
</protein>
<evidence type="ECO:0000256" key="10">
    <source>
        <dbReference type="ARBA" id="ARBA00023201"/>
    </source>
</evidence>
<feature type="transmembrane region" description="Helical" evidence="12">
    <location>
        <begin position="438"/>
        <end position="458"/>
    </location>
</feature>
<dbReference type="PANTHER" id="PTHR42985:SF21">
    <property type="entry name" value="SODIUM-DEPENDENT MULTIVITAMIN TRANSPORTER-LIKE PROTEIN"/>
    <property type="match status" value="1"/>
</dbReference>
<dbReference type="EMBL" id="OU963866">
    <property type="protein sequence ID" value="CAH0390612.1"/>
    <property type="molecule type" value="Genomic_DNA"/>
</dbReference>
<evidence type="ECO:0000313" key="13">
    <source>
        <dbReference type="EMBL" id="CAH0390612.1"/>
    </source>
</evidence>
<feature type="transmembrane region" description="Helical" evidence="12">
    <location>
        <begin position="158"/>
        <end position="180"/>
    </location>
</feature>
<dbReference type="GO" id="GO:0005886">
    <property type="term" value="C:plasma membrane"/>
    <property type="evidence" value="ECO:0007669"/>
    <property type="project" value="UniProtKB-SubCell"/>
</dbReference>
<dbReference type="NCBIfam" id="TIGR00813">
    <property type="entry name" value="sss"/>
    <property type="match status" value="1"/>
</dbReference>
<evidence type="ECO:0000256" key="4">
    <source>
        <dbReference type="ARBA" id="ARBA00022475"/>
    </source>
</evidence>
<dbReference type="GO" id="GO:0006814">
    <property type="term" value="P:sodium ion transport"/>
    <property type="evidence" value="ECO:0007669"/>
    <property type="project" value="UniProtKB-KW"/>
</dbReference>
<evidence type="ECO:0000256" key="9">
    <source>
        <dbReference type="ARBA" id="ARBA00023136"/>
    </source>
</evidence>
<feature type="transmembrane region" description="Helical" evidence="12">
    <location>
        <begin position="515"/>
        <end position="533"/>
    </location>
</feature>
<feature type="transmembrane region" description="Helical" evidence="12">
    <location>
        <begin position="52"/>
        <end position="71"/>
    </location>
</feature>
<reference evidence="13" key="1">
    <citation type="submission" date="2021-12" db="EMBL/GenBank/DDBJ databases">
        <authorList>
            <person name="King R."/>
        </authorList>
    </citation>
    <scope>NUCLEOTIDE SEQUENCE</scope>
</reference>
<feature type="transmembrane region" description="Helical" evidence="12">
    <location>
        <begin position="382"/>
        <end position="401"/>
    </location>
</feature>
<feature type="transmembrane region" description="Helical" evidence="12">
    <location>
        <begin position="192"/>
        <end position="216"/>
    </location>
</feature>
<dbReference type="Gene3D" id="1.20.1730.10">
    <property type="entry name" value="Sodium/glucose cotransporter"/>
    <property type="match status" value="1"/>
</dbReference>
<evidence type="ECO:0008006" key="15">
    <source>
        <dbReference type="Google" id="ProtNLM"/>
    </source>
</evidence>
<keyword evidence="10" id="KW-0739">Sodium transport</keyword>
<dbReference type="PROSITE" id="PS50283">
    <property type="entry name" value="NA_SOLUT_SYMP_3"/>
    <property type="match status" value="1"/>
</dbReference>
<feature type="transmembrane region" description="Helical" evidence="12">
    <location>
        <begin position="324"/>
        <end position="348"/>
    </location>
</feature>
<evidence type="ECO:0000313" key="14">
    <source>
        <dbReference type="Proteomes" id="UP001152759"/>
    </source>
</evidence>
<dbReference type="InterPro" id="IPR038377">
    <property type="entry name" value="Na/Glc_symporter_sf"/>
</dbReference>
<evidence type="ECO:0000256" key="5">
    <source>
        <dbReference type="ARBA" id="ARBA00022692"/>
    </source>
</evidence>
<dbReference type="InterPro" id="IPR001734">
    <property type="entry name" value="Na/solute_symporter"/>
</dbReference>
<dbReference type="Pfam" id="PF00474">
    <property type="entry name" value="SSF"/>
    <property type="match status" value="1"/>
</dbReference>
<evidence type="ECO:0000256" key="1">
    <source>
        <dbReference type="ARBA" id="ARBA00004651"/>
    </source>
</evidence>
<dbReference type="CDD" id="cd11492">
    <property type="entry name" value="SLC5sbd_NIS-SMVT"/>
    <property type="match status" value="1"/>
</dbReference>
<gene>
    <name evidence="13" type="ORF">BEMITA_LOCUS9317</name>
</gene>
<dbReference type="PANTHER" id="PTHR42985">
    <property type="entry name" value="SODIUM-COUPLED MONOCARBOXYLATE TRANSPORTER"/>
    <property type="match status" value="1"/>
</dbReference>
<keyword evidence="14" id="KW-1185">Reference proteome</keyword>
<comment type="subcellular location">
    <subcellularLocation>
        <location evidence="1">Cell membrane</location>
        <topology evidence="1">Multi-pass membrane protein</topology>
    </subcellularLocation>
</comment>
<evidence type="ECO:0000256" key="3">
    <source>
        <dbReference type="ARBA" id="ARBA00022448"/>
    </source>
</evidence>
<evidence type="ECO:0000256" key="7">
    <source>
        <dbReference type="ARBA" id="ARBA00023053"/>
    </source>
</evidence>
<keyword evidence="3" id="KW-0813">Transport</keyword>
<keyword evidence="9 12" id="KW-0472">Membrane</keyword>
<keyword evidence="7" id="KW-0915">Sodium</keyword>
<comment type="similarity">
    <text evidence="2 11">Belongs to the sodium:solute symporter (SSF) (TC 2.A.21) family.</text>
</comment>
<keyword evidence="5 12" id="KW-0812">Transmembrane</keyword>
<feature type="transmembrane region" description="Helical" evidence="12">
    <location>
        <begin position="12"/>
        <end position="31"/>
    </location>
</feature>
<sequence>MSGVKYLDWFDWCVFGGMLLLSSAIGVYFAFFSKKKQDTTSEYLMGGRTMPIFPISMSLIASYISGITLLGTPAEIYVYGSQAYMGVISDILTNITIVIVYLPVFFKLQVTSSYEYLNRRFGPAVRLFGTCLFLIKMMLYIPIVVYVPALAFSQVTGINLHLISPIVCSVCIFYTSLGGLKAVVWADTLQMFLMMGGIVVVLIIGIVKVGGLGIVYDRAVETSRAEFFNTDLDPTVRHTLWNMLLGNYVYHVATMAVNQCMVQRCLSVSSIRHAKWAMFILTAGIFCIVTLCTLTGFVMHAYFFDCDPIKSKKISKADQLLPYFVMETSTIMPGLPGIFLSGVFSAALSTMSTGLNSMTGVIFEDMIEPWTGGLSERATGRVLKLVVVLIGILCVSMVFVVEQLGTLFQMTKSLLGITNGPLLGLFTLGMFFPSANAFGALVGGITALCTMGWISLGAQSVISKGLIKFPTKSVNVSGCKEPLDHLFTPTAPSILTLESNLEVAMEPLYMFRISYMWYGLIGLFITISVGLLVSNLRPDSKKVDRDLLSPVIYRFLAEDKSSSGIQSVISPEGVELIAVDSKLKKGGEKCS</sequence>
<feature type="transmembrane region" description="Helical" evidence="12">
    <location>
        <begin position="83"/>
        <end position="106"/>
    </location>
</feature>
<feature type="transmembrane region" description="Helical" evidence="12">
    <location>
        <begin position="127"/>
        <end position="152"/>
    </location>
</feature>
<evidence type="ECO:0000256" key="11">
    <source>
        <dbReference type="RuleBase" id="RU362091"/>
    </source>
</evidence>
<dbReference type="AlphaFoldDB" id="A0A9P0AFQ6"/>
<keyword evidence="4" id="KW-1003">Cell membrane</keyword>
<evidence type="ECO:0000256" key="2">
    <source>
        <dbReference type="ARBA" id="ARBA00006434"/>
    </source>
</evidence>
<evidence type="ECO:0000256" key="12">
    <source>
        <dbReference type="SAM" id="Phobius"/>
    </source>
</evidence>
<accession>A0A9P0AFQ6</accession>
<dbReference type="KEGG" id="btab:109040871"/>
<organism evidence="13 14">
    <name type="scientific">Bemisia tabaci</name>
    <name type="common">Sweetpotato whitefly</name>
    <name type="synonym">Aleurodes tabaci</name>
    <dbReference type="NCBI Taxonomy" id="7038"/>
    <lineage>
        <taxon>Eukaryota</taxon>
        <taxon>Metazoa</taxon>
        <taxon>Ecdysozoa</taxon>
        <taxon>Arthropoda</taxon>
        <taxon>Hexapoda</taxon>
        <taxon>Insecta</taxon>
        <taxon>Pterygota</taxon>
        <taxon>Neoptera</taxon>
        <taxon>Paraneoptera</taxon>
        <taxon>Hemiptera</taxon>
        <taxon>Sternorrhyncha</taxon>
        <taxon>Aleyrodoidea</taxon>
        <taxon>Aleyrodidae</taxon>
        <taxon>Aleyrodinae</taxon>
        <taxon>Bemisia</taxon>
    </lineage>
</organism>
<dbReference type="GO" id="GO:0015293">
    <property type="term" value="F:symporter activity"/>
    <property type="evidence" value="ECO:0007669"/>
    <property type="project" value="TreeGrafter"/>
</dbReference>
<dbReference type="InterPro" id="IPR051163">
    <property type="entry name" value="Sodium:Solute_Symporter_SSF"/>
</dbReference>
<feature type="transmembrane region" description="Helical" evidence="12">
    <location>
        <begin position="276"/>
        <end position="303"/>
    </location>
</feature>